<organism evidence="1 2">
    <name type="scientific">Daphnia sinensis</name>
    <dbReference type="NCBI Taxonomy" id="1820382"/>
    <lineage>
        <taxon>Eukaryota</taxon>
        <taxon>Metazoa</taxon>
        <taxon>Ecdysozoa</taxon>
        <taxon>Arthropoda</taxon>
        <taxon>Crustacea</taxon>
        <taxon>Branchiopoda</taxon>
        <taxon>Diplostraca</taxon>
        <taxon>Cladocera</taxon>
        <taxon>Anomopoda</taxon>
        <taxon>Daphniidae</taxon>
        <taxon>Daphnia</taxon>
        <taxon>Daphnia similis group</taxon>
    </lineage>
</organism>
<dbReference type="Proteomes" id="UP000820818">
    <property type="component" value="Linkage Group LG3"/>
</dbReference>
<accession>A0AAD5KX14</accession>
<gene>
    <name evidence="1" type="ORF">GHT06_013126</name>
</gene>
<keyword evidence="2" id="KW-1185">Reference proteome</keyword>
<evidence type="ECO:0000313" key="2">
    <source>
        <dbReference type="Proteomes" id="UP000820818"/>
    </source>
</evidence>
<dbReference type="EMBL" id="WJBH02000003">
    <property type="protein sequence ID" value="KAI9562161.1"/>
    <property type="molecule type" value="Genomic_DNA"/>
</dbReference>
<sequence>MTFALRMDQWSFLCFHCFFVCLENRRDVGSNCFIQFYFSLKSGTVWFDSLLVFLWSPA</sequence>
<name>A0AAD5KX14_9CRUS</name>
<comment type="caution">
    <text evidence="1">The sequence shown here is derived from an EMBL/GenBank/DDBJ whole genome shotgun (WGS) entry which is preliminary data.</text>
</comment>
<proteinExistence type="predicted"/>
<reference evidence="1 2" key="1">
    <citation type="submission" date="2022-05" db="EMBL/GenBank/DDBJ databases">
        <title>A multi-omics perspective on studying reproductive biology in Daphnia sinensis.</title>
        <authorList>
            <person name="Jia J."/>
        </authorList>
    </citation>
    <scope>NUCLEOTIDE SEQUENCE [LARGE SCALE GENOMIC DNA]</scope>
    <source>
        <strain evidence="1 2">WSL</strain>
    </source>
</reference>
<evidence type="ECO:0000313" key="1">
    <source>
        <dbReference type="EMBL" id="KAI9562161.1"/>
    </source>
</evidence>
<dbReference type="AlphaFoldDB" id="A0AAD5KX14"/>
<protein>
    <submittedName>
        <fullName evidence="1">Uncharacterized protein</fullName>
    </submittedName>
</protein>